<dbReference type="Gene3D" id="2.60.40.3110">
    <property type="match status" value="1"/>
</dbReference>
<dbReference type="InterPro" id="IPR043142">
    <property type="entry name" value="PapC-like_C_sf"/>
</dbReference>
<dbReference type="InterPro" id="IPR025949">
    <property type="entry name" value="PapC-like_C"/>
</dbReference>
<sequence length="788" mass="85628">MNKAFHPLFLGVACTLSGIARADDFNQLPPPTLSQAESKAYTLYLTLSVNGNKNPDLVPVSVNNGHFLVGAAVLRKNYLKFPATSGVVDVTQLAGVHASYDSARQQLNLRVPDNWLPEQFLGNRQQQKDPVPVTSHGLLLNYDTYSLKSASGTATTSTLLEGRFFSDEGSLSQSGVWRTTWQGNDNSPQGYMRYDTTWKYSDVNRLISVQVGDFISDSLTWSNSVHMAGLRVSRNFGVRPDLVTYPLLNWSGSAAVPGTVNLFVNGYKTSSQSVNAGPYTLTNIPFINGAGEATVVTTDALGRQVSTTLPFYVSNKLLARGLSDFDFSAGALRRDYGTKSNDYGEGAFSGIYRYGLTNRITGSVHSEASEKLWLAGAGADFTPGQWGTLSLSVSHSQYNSRQNGEQYTSGWSYYGRHWSMNLQHINTSGTYLDLSNDSNDAPSSHSSDQATFSITPAGQTAGTFGLGYFAIRADDGIRTRLANASWSHALGRSASFSLSLSQTLSSHALTGVAQLTIPWGDQATVNATANQDANGQVTGQIGYTSAAPVEGGLGWTVAHSFTKENYNQANLTWINRYSTLSGGFYGDENNVSRWMEASGSLIAMDNDYFLSRQINDAFIVADTDGYPNTEVSYENRRVGVTDKQGHLLIPWVSGWYAGKVSIDTMNLPEDIDAPVPEKRVAVREDSGAIVHFPVMRVRSAILTLTNDRGQPLPLGTQVTELNSGQSAVIGYDGQAWLSHLGRKNRLVVTTPDGECHYSFTLPQETRLPAAIGPIECHFPSVKEPINDR</sequence>
<reference evidence="3 4" key="1">
    <citation type="submission" date="2014-05" db="EMBL/GenBank/DDBJ databases">
        <title>ATOL: Assembling a taxonomically balanced genome-scale reconstruction of the evolutionary history of the Enterobacteriaceae.</title>
        <authorList>
            <person name="Plunkett G.III."/>
            <person name="Neeno-Eckwall E.C."/>
            <person name="Glasner J.D."/>
            <person name="Perna N.T."/>
        </authorList>
    </citation>
    <scope>NUCLEOTIDE SEQUENCE [LARGE SCALE GENOMIC DNA]</scope>
    <source>
        <strain evidence="3 4">ATCC 33301</strain>
    </source>
</reference>
<organism evidence="3 4">
    <name type="scientific">Tatumella ptyseos ATCC 33301</name>
    <dbReference type="NCBI Taxonomy" id="1005995"/>
    <lineage>
        <taxon>Bacteria</taxon>
        <taxon>Pseudomonadati</taxon>
        <taxon>Pseudomonadota</taxon>
        <taxon>Gammaproteobacteria</taxon>
        <taxon>Enterobacterales</taxon>
        <taxon>Erwiniaceae</taxon>
        <taxon>Tatumella</taxon>
    </lineage>
</organism>
<feature type="chain" id="PRO_5001793678" evidence="1">
    <location>
        <begin position="23"/>
        <end position="788"/>
    </location>
</feature>
<dbReference type="InterPro" id="IPR000015">
    <property type="entry name" value="Fimb_usher"/>
</dbReference>
<proteinExistence type="predicted"/>
<dbReference type="Pfam" id="PF00577">
    <property type="entry name" value="Usher"/>
    <property type="match status" value="1"/>
</dbReference>
<dbReference type="GO" id="GO:0015473">
    <property type="term" value="F:fimbrial usher porin activity"/>
    <property type="evidence" value="ECO:0007669"/>
    <property type="project" value="InterPro"/>
</dbReference>
<dbReference type="GO" id="GO:0009297">
    <property type="term" value="P:pilus assembly"/>
    <property type="evidence" value="ECO:0007669"/>
    <property type="project" value="InterPro"/>
</dbReference>
<comment type="caution">
    <text evidence="3">The sequence shown here is derived from an EMBL/GenBank/DDBJ whole genome shotgun (WGS) entry which is preliminary data.</text>
</comment>
<protein>
    <submittedName>
        <fullName evidence="3">Sigma-fimbriae usher protein</fullName>
    </submittedName>
</protein>
<dbReference type="EMBL" id="JMPR01000025">
    <property type="protein sequence ID" value="KFD20266.1"/>
    <property type="molecule type" value="Genomic_DNA"/>
</dbReference>
<keyword evidence="1" id="KW-0732">Signal</keyword>
<accession>A0A085JIH0</accession>
<dbReference type="GO" id="GO:0009279">
    <property type="term" value="C:cell outer membrane"/>
    <property type="evidence" value="ECO:0007669"/>
    <property type="project" value="TreeGrafter"/>
</dbReference>
<dbReference type="AlphaFoldDB" id="A0A085JIH0"/>
<evidence type="ECO:0000313" key="4">
    <source>
        <dbReference type="Proteomes" id="UP000028602"/>
    </source>
</evidence>
<dbReference type="eggNOG" id="COG3188">
    <property type="taxonomic scope" value="Bacteria"/>
</dbReference>
<gene>
    <name evidence="3" type="ORF">GTPT_1410</name>
</gene>
<dbReference type="PANTHER" id="PTHR30451">
    <property type="entry name" value="OUTER MEMBRANE USHER PROTEIN"/>
    <property type="match status" value="1"/>
</dbReference>
<dbReference type="Pfam" id="PF13953">
    <property type="entry name" value="PapC_C"/>
    <property type="match status" value="1"/>
</dbReference>
<dbReference type="RefSeq" id="WP_051170907.1">
    <property type="nucleotide sequence ID" value="NZ_ATMJ01000051.1"/>
</dbReference>
<feature type="domain" description="PapC-like C-terminal" evidence="2">
    <location>
        <begin position="701"/>
        <end position="763"/>
    </location>
</feature>
<evidence type="ECO:0000259" key="2">
    <source>
        <dbReference type="Pfam" id="PF13953"/>
    </source>
</evidence>
<dbReference type="PANTHER" id="PTHR30451:SF5">
    <property type="entry name" value="SLR0019 PROTEIN"/>
    <property type="match status" value="1"/>
</dbReference>
<dbReference type="OrthoDB" id="8587at2"/>
<feature type="signal peptide" evidence="1">
    <location>
        <begin position="1"/>
        <end position="22"/>
    </location>
</feature>
<evidence type="ECO:0000256" key="1">
    <source>
        <dbReference type="SAM" id="SignalP"/>
    </source>
</evidence>
<dbReference type="Proteomes" id="UP000028602">
    <property type="component" value="Unassembled WGS sequence"/>
</dbReference>
<keyword evidence="4" id="KW-1185">Reference proteome</keyword>
<dbReference type="InterPro" id="IPR042186">
    <property type="entry name" value="FimD_plug_dom"/>
</dbReference>
<evidence type="ECO:0000313" key="3">
    <source>
        <dbReference type="EMBL" id="KFD20266.1"/>
    </source>
</evidence>
<dbReference type="Gene3D" id="2.60.40.2070">
    <property type="match status" value="1"/>
</dbReference>
<dbReference type="Gene3D" id="2.60.40.2610">
    <property type="entry name" value="Outer membrane usher protein FimD, plug domain"/>
    <property type="match status" value="1"/>
</dbReference>
<name>A0A085JIH0_9GAMM</name>